<evidence type="ECO:0000313" key="1">
    <source>
        <dbReference type="EMBL" id="UQA97395.1"/>
    </source>
</evidence>
<dbReference type="EMBL" id="CP086322">
    <property type="protein sequence ID" value="UQA97395.1"/>
    <property type="molecule type" value="Genomic_DNA"/>
</dbReference>
<reference evidence="1" key="1">
    <citation type="submission" date="2021-10" db="EMBL/GenBank/DDBJ databases">
        <title>Streptomyces nigrumlapis sp.nov.,an antimicrobial producing actinobacterium isolated from Black Gobi rocks.</title>
        <authorList>
            <person name="Wen Y."/>
            <person name="Zhang W."/>
            <person name="Liu X.G."/>
        </authorList>
    </citation>
    <scope>NUCLEOTIDE SEQUENCE</scope>
    <source>
        <strain evidence="1">ST13-2-2</strain>
    </source>
</reference>
<name>A0ABY4MID3_9ACTN</name>
<sequence length="118" mass="12951">MTDGRRRRYEVLAASVSHGELRVPAGARRSTLTTDVDLTRIKALADTGVPMARVSALLAAGPEEFTRAVEEIDKVLDWDPEDSRLPELAAETEACHCPLPCWSIPLDERYGPTYVVGT</sequence>
<dbReference type="Proteomes" id="UP000830115">
    <property type="component" value="Chromosome"/>
</dbReference>
<dbReference type="RefSeq" id="WP_248868322.1">
    <property type="nucleotide sequence ID" value="NZ_CP086322.1"/>
</dbReference>
<evidence type="ECO:0000313" key="2">
    <source>
        <dbReference type="Proteomes" id="UP000830115"/>
    </source>
</evidence>
<gene>
    <name evidence="1" type="ORF">K9S39_41005</name>
</gene>
<keyword evidence="2" id="KW-1185">Reference proteome</keyword>
<proteinExistence type="predicted"/>
<protein>
    <submittedName>
        <fullName evidence="1">Uncharacterized protein</fullName>
    </submittedName>
</protein>
<organism evidence="1 2">
    <name type="scientific">Streptomyces halobius</name>
    <dbReference type="NCBI Taxonomy" id="2879846"/>
    <lineage>
        <taxon>Bacteria</taxon>
        <taxon>Bacillati</taxon>
        <taxon>Actinomycetota</taxon>
        <taxon>Actinomycetes</taxon>
        <taxon>Kitasatosporales</taxon>
        <taxon>Streptomycetaceae</taxon>
        <taxon>Streptomyces</taxon>
    </lineage>
</organism>
<accession>A0ABY4MID3</accession>